<accession>A0A367P8D4</accession>
<dbReference type="GO" id="GO:0016740">
    <property type="term" value="F:transferase activity"/>
    <property type="evidence" value="ECO:0007669"/>
    <property type="project" value="UniProtKB-KW"/>
</dbReference>
<keyword evidence="2" id="KW-0808">Transferase</keyword>
<proteinExistence type="predicted"/>
<name>A0A367P8D4_CUPNE</name>
<evidence type="ECO:0000259" key="1">
    <source>
        <dbReference type="Pfam" id="PF18765"/>
    </source>
</evidence>
<organism evidence="2 3">
    <name type="scientific">Cupriavidus necator</name>
    <name type="common">Alcaligenes eutrophus</name>
    <name type="synonym">Ralstonia eutropha</name>
    <dbReference type="NCBI Taxonomy" id="106590"/>
    <lineage>
        <taxon>Bacteria</taxon>
        <taxon>Pseudomonadati</taxon>
        <taxon>Pseudomonadota</taxon>
        <taxon>Betaproteobacteria</taxon>
        <taxon>Burkholderiales</taxon>
        <taxon>Burkholderiaceae</taxon>
        <taxon>Cupriavidus</taxon>
    </lineage>
</organism>
<dbReference type="SUPFAM" id="SSF81301">
    <property type="entry name" value="Nucleotidyltransferase"/>
    <property type="match status" value="1"/>
</dbReference>
<comment type="caution">
    <text evidence="2">The sequence shown here is derived from an EMBL/GenBank/DDBJ whole genome shotgun (WGS) entry which is preliminary data.</text>
</comment>
<evidence type="ECO:0000313" key="2">
    <source>
        <dbReference type="EMBL" id="RCJ03773.1"/>
    </source>
</evidence>
<dbReference type="Proteomes" id="UP000253501">
    <property type="component" value="Unassembled WGS sequence"/>
</dbReference>
<dbReference type="Pfam" id="PF18765">
    <property type="entry name" value="Polbeta"/>
    <property type="match status" value="1"/>
</dbReference>
<dbReference type="EMBL" id="QDHA01000125">
    <property type="protein sequence ID" value="RCJ03773.1"/>
    <property type="molecule type" value="Genomic_DNA"/>
</dbReference>
<sequence length="111" mass="12384">MPSEMTIEHASQVVAAWASEYPAIRQVWVFGSRVRGNARPHSDLDVAVALGENAFLEGSLFEDDLFWLALQSSLPMTLDLQWYFGPTETPILHRALLDCSISVYRTSVGTQ</sequence>
<dbReference type="Gene3D" id="3.30.460.10">
    <property type="entry name" value="Beta Polymerase, domain 2"/>
    <property type="match status" value="1"/>
</dbReference>
<dbReference type="InterPro" id="IPR043519">
    <property type="entry name" value="NT_sf"/>
</dbReference>
<dbReference type="AlphaFoldDB" id="A0A367P8D4"/>
<dbReference type="RefSeq" id="WP_114135991.1">
    <property type="nucleotide sequence ID" value="NZ_QDHA01000125.1"/>
</dbReference>
<reference evidence="2 3" key="1">
    <citation type="submission" date="2018-04" db="EMBL/GenBank/DDBJ databases">
        <title>Cupriavidus necator CR12 genome sequencing and assembly.</title>
        <authorList>
            <person name="Ben Fekih I."/>
            <person name="Mazhar H.S."/>
            <person name="Bello S.K."/>
            <person name="Rensing C."/>
        </authorList>
    </citation>
    <scope>NUCLEOTIDE SEQUENCE [LARGE SCALE GENOMIC DNA]</scope>
    <source>
        <strain evidence="2 3">CR12</strain>
    </source>
</reference>
<protein>
    <submittedName>
        <fullName evidence="2">Nucleotidyltransferase domain-containing protein</fullName>
    </submittedName>
</protein>
<dbReference type="InterPro" id="IPR041633">
    <property type="entry name" value="Polbeta"/>
</dbReference>
<feature type="domain" description="Polymerase beta nucleotidyltransferase" evidence="1">
    <location>
        <begin position="17"/>
        <end position="58"/>
    </location>
</feature>
<gene>
    <name evidence="2" type="ORF">DDK22_35435</name>
</gene>
<evidence type="ECO:0000313" key="3">
    <source>
        <dbReference type="Proteomes" id="UP000253501"/>
    </source>
</evidence>
<dbReference type="CDD" id="cd05403">
    <property type="entry name" value="NT_KNTase_like"/>
    <property type="match status" value="1"/>
</dbReference>